<keyword evidence="3" id="KW-1185">Reference proteome</keyword>
<name>A0ABN9PA22_9DINO</name>
<evidence type="ECO:0000256" key="1">
    <source>
        <dbReference type="SAM" id="MobiDB-lite"/>
    </source>
</evidence>
<proteinExistence type="predicted"/>
<evidence type="ECO:0000313" key="2">
    <source>
        <dbReference type="EMBL" id="CAK0789623.1"/>
    </source>
</evidence>
<dbReference type="Proteomes" id="UP001189429">
    <property type="component" value="Unassembled WGS sequence"/>
</dbReference>
<comment type="caution">
    <text evidence="2">The sequence shown here is derived from an EMBL/GenBank/DDBJ whole genome shotgun (WGS) entry which is preliminary data.</text>
</comment>
<sequence>MEGGPEERVSACLRRIRDAQGALDDARRVLEGDIFGQGAVPAPASAPAPMPLLEPGAALREASAAADAAPAPPAGQLLGPLAAQADRRLASKASREALAEQLPGIVNSEAVPRPLPGLVAASTGSMNSQA</sequence>
<organism evidence="2 3">
    <name type="scientific">Prorocentrum cordatum</name>
    <dbReference type="NCBI Taxonomy" id="2364126"/>
    <lineage>
        <taxon>Eukaryota</taxon>
        <taxon>Sar</taxon>
        <taxon>Alveolata</taxon>
        <taxon>Dinophyceae</taxon>
        <taxon>Prorocentrales</taxon>
        <taxon>Prorocentraceae</taxon>
        <taxon>Prorocentrum</taxon>
    </lineage>
</organism>
<feature type="region of interest" description="Disordered" evidence="1">
    <location>
        <begin position="102"/>
        <end position="130"/>
    </location>
</feature>
<accession>A0ABN9PA22</accession>
<evidence type="ECO:0000313" key="3">
    <source>
        <dbReference type="Proteomes" id="UP001189429"/>
    </source>
</evidence>
<reference evidence="2" key="1">
    <citation type="submission" date="2023-10" db="EMBL/GenBank/DDBJ databases">
        <authorList>
            <person name="Chen Y."/>
            <person name="Shah S."/>
            <person name="Dougan E. K."/>
            <person name="Thang M."/>
            <person name="Chan C."/>
        </authorList>
    </citation>
    <scope>NUCLEOTIDE SEQUENCE [LARGE SCALE GENOMIC DNA]</scope>
</reference>
<feature type="non-terminal residue" evidence="2">
    <location>
        <position position="130"/>
    </location>
</feature>
<protein>
    <submittedName>
        <fullName evidence="2">Uncharacterized protein</fullName>
    </submittedName>
</protein>
<dbReference type="EMBL" id="CAUYUJ010000273">
    <property type="protein sequence ID" value="CAK0789623.1"/>
    <property type="molecule type" value="Genomic_DNA"/>
</dbReference>
<gene>
    <name evidence="2" type="ORF">PCOR1329_LOCUS1148</name>
</gene>